<dbReference type="Proteomes" id="UP000799754">
    <property type="component" value="Unassembled WGS sequence"/>
</dbReference>
<sequence>MAQPAIAARYAVLIGIDAYPESPLRGCVTDVTEMKKHLVRKFPAVHMRAFTASPSEVSTPSGLVENPEFWPTYHNVVSSLHWVTSAAKPGDLVYIHFSGHGINVHPRSDPHVSDLALVLLEVRDSVAIRYLRGFELAWLLKNMVEKDLMVTLVLDCCESGSVMRSDSAVRSIKYNPKVDATYPLQADRMLHHNTESDSSTHRAASMRPNWLLNPNGYTILTACGPTEQAKEIELKHNGKRHGALSYFLINAFAKPEGVEVKSRHMYYHLCARFRETRDVRQNEQNPMFYGNRDLGFFGDTASVTDRMAVPVLRTADRGLQLEAGQAHGICSGDRFALHPLGQVTVFENTHTASTIATIATVIKVEALRSYLKLLDAPTPFPSTGWMATPLTYFSLRNFPIKLDVDLPLPLEWVDAFQEKESLLLYNAHVGEPDATWSFRVTPTIEHSYEICDDTTADVIHVPNAHGDNWIPDKTKESGRMYYEDTIKVFLTNQPTSFMSLELPGLATQAERGERAQTRRWQDTRLSDDWAAFNFRVRIFVK</sequence>
<reference evidence="1" key="1">
    <citation type="journal article" date="2020" name="Stud. Mycol.">
        <title>101 Dothideomycetes genomes: a test case for predicting lifestyles and emergence of pathogens.</title>
        <authorList>
            <person name="Haridas S."/>
            <person name="Albert R."/>
            <person name="Binder M."/>
            <person name="Bloem J."/>
            <person name="Labutti K."/>
            <person name="Salamov A."/>
            <person name="Andreopoulos B."/>
            <person name="Baker S."/>
            <person name="Barry K."/>
            <person name="Bills G."/>
            <person name="Bluhm B."/>
            <person name="Cannon C."/>
            <person name="Castanera R."/>
            <person name="Culley D."/>
            <person name="Daum C."/>
            <person name="Ezra D."/>
            <person name="Gonzalez J."/>
            <person name="Henrissat B."/>
            <person name="Kuo A."/>
            <person name="Liang C."/>
            <person name="Lipzen A."/>
            <person name="Lutzoni F."/>
            <person name="Magnuson J."/>
            <person name="Mondo S."/>
            <person name="Nolan M."/>
            <person name="Ohm R."/>
            <person name="Pangilinan J."/>
            <person name="Park H.-J."/>
            <person name="Ramirez L."/>
            <person name="Alfaro M."/>
            <person name="Sun H."/>
            <person name="Tritt A."/>
            <person name="Yoshinaga Y."/>
            <person name="Zwiers L.-H."/>
            <person name="Turgeon B."/>
            <person name="Goodwin S."/>
            <person name="Spatafora J."/>
            <person name="Crous P."/>
            <person name="Grigoriev I."/>
        </authorList>
    </citation>
    <scope>NUCLEOTIDE SEQUENCE</scope>
    <source>
        <strain evidence="1">CBS 525.71</strain>
    </source>
</reference>
<organism evidence="1 2">
    <name type="scientific">Macroventuria anomochaeta</name>
    <dbReference type="NCBI Taxonomy" id="301207"/>
    <lineage>
        <taxon>Eukaryota</taxon>
        <taxon>Fungi</taxon>
        <taxon>Dikarya</taxon>
        <taxon>Ascomycota</taxon>
        <taxon>Pezizomycotina</taxon>
        <taxon>Dothideomycetes</taxon>
        <taxon>Pleosporomycetidae</taxon>
        <taxon>Pleosporales</taxon>
        <taxon>Pleosporineae</taxon>
        <taxon>Didymellaceae</taxon>
        <taxon>Macroventuria</taxon>
    </lineage>
</organism>
<protein>
    <submittedName>
        <fullName evidence="1">Uncharacterized protein</fullName>
    </submittedName>
</protein>
<evidence type="ECO:0000313" key="2">
    <source>
        <dbReference type="Proteomes" id="UP000799754"/>
    </source>
</evidence>
<comment type="caution">
    <text evidence="1">The sequence shown here is derived from an EMBL/GenBank/DDBJ whole genome shotgun (WGS) entry which is preliminary data.</text>
</comment>
<gene>
    <name evidence="1" type="ORF">BU25DRAFT_342630</name>
</gene>
<proteinExistence type="predicted"/>
<keyword evidence="2" id="KW-1185">Reference proteome</keyword>
<accession>A0ACB6RYE4</accession>
<dbReference type="EMBL" id="MU006719">
    <property type="protein sequence ID" value="KAF2626794.1"/>
    <property type="molecule type" value="Genomic_DNA"/>
</dbReference>
<name>A0ACB6RYE4_9PLEO</name>
<evidence type="ECO:0000313" key="1">
    <source>
        <dbReference type="EMBL" id="KAF2626794.1"/>
    </source>
</evidence>